<reference evidence="1 3" key="1">
    <citation type="journal article" date="2019" name="Sci. Rep.">
        <title>Orb-weaving spider Araneus ventricosus genome elucidates the spidroin gene catalogue.</title>
        <authorList>
            <person name="Kono N."/>
            <person name="Nakamura H."/>
            <person name="Ohtoshi R."/>
            <person name="Moran D.A.P."/>
            <person name="Shinohara A."/>
            <person name="Yoshida Y."/>
            <person name="Fujiwara M."/>
            <person name="Mori M."/>
            <person name="Tomita M."/>
            <person name="Arakawa K."/>
        </authorList>
    </citation>
    <scope>NUCLEOTIDE SEQUENCE [LARGE SCALE GENOMIC DNA]</scope>
</reference>
<dbReference type="AlphaFoldDB" id="A0A4Y2DT20"/>
<comment type="caution">
    <text evidence="1">The sequence shown here is derived from an EMBL/GenBank/DDBJ whole genome shotgun (WGS) entry which is preliminary data.</text>
</comment>
<evidence type="ECO:0000313" key="1">
    <source>
        <dbReference type="EMBL" id="GBM19427.1"/>
    </source>
</evidence>
<dbReference type="Proteomes" id="UP000499080">
    <property type="component" value="Unassembled WGS sequence"/>
</dbReference>
<dbReference type="EMBL" id="BGPR01243938">
    <property type="protein sequence ID" value="GBM19427.1"/>
    <property type="molecule type" value="Genomic_DNA"/>
</dbReference>
<gene>
    <name evidence="1" type="ORF">AVEN_104235_1</name>
    <name evidence="2" type="ORF">AVEN_32292_1</name>
</gene>
<evidence type="ECO:0000313" key="3">
    <source>
        <dbReference type="Proteomes" id="UP000499080"/>
    </source>
</evidence>
<accession>A0A4Y2DT20</accession>
<evidence type="ECO:0000313" key="2">
    <source>
        <dbReference type="EMBL" id="GBM19549.1"/>
    </source>
</evidence>
<proteinExistence type="predicted"/>
<dbReference type="EMBL" id="BGPR01243974">
    <property type="protein sequence ID" value="GBM19549.1"/>
    <property type="molecule type" value="Genomic_DNA"/>
</dbReference>
<organism evidence="1 3">
    <name type="scientific">Araneus ventricosus</name>
    <name type="common">Orbweaver spider</name>
    <name type="synonym">Epeira ventricosa</name>
    <dbReference type="NCBI Taxonomy" id="182803"/>
    <lineage>
        <taxon>Eukaryota</taxon>
        <taxon>Metazoa</taxon>
        <taxon>Ecdysozoa</taxon>
        <taxon>Arthropoda</taxon>
        <taxon>Chelicerata</taxon>
        <taxon>Arachnida</taxon>
        <taxon>Araneae</taxon>
        <taxon>Araneomorphae</taxon>
        <taxon>Entelegynae</taxon>
        <taxon>Araneoidea</taxon>
        <taxon>Araneidae</taxon>
        <taxon>Araneus</taxon>
    </lineage>
</organism>
<protein>
    <submittedName>
        <fullName evidence="1">Uncharacterized protein</fullName>
    </submittedName>
</protein>
<keyword evidence="3" id="KW-1185">Reference proteome</keyword>
<name>A0A4Y2DT20_ARAVE</name>
<feature type="non-terminal residue" evidence="1">
    <location>
        <position position="72"/>
    </location>
</feature>
<sequence>MMTTIPEQDTCLSELHQSIIGRLTINTFVNQITLDPHVWQFLDRIGFRIWYQSGPEAESLPPGHLGLCFSEE</sequence>